<evidence type="ECO:0000256" key="1">
    <source>
        <dbReference type="SAM" id="Phobius"/>
    </source>
</evidence>
<feature type="transmembrane region" description="Helical" evidence="1">
    <location>
        <begin position="12"/>
        <end position="32"/>
    </location>
</feature>
<organism evidence="2 3">
    <name type="scientific">Hymenobacter psychrophilus</name>
    <dbReference type="NCBI Taxonomy" id="651662"/>
    <lineage>
        <taxon>Bacteria</taxon>
        <taxon>Pseudomonadati</taxon>
        <taxon>Bacteroidota</taxon>
        <taxon>Cytophagia</taxon>
        <taxon>Cytophagales</taxon>
        <taxon>Hymenobacteraceae</taxon>
        <taxon>Hymenobacter</taxon>
    </lineage>
</organism>
<dbReference type="EMBL" id="FNOV01000003">
    <property type="protein sequence ID" value="SDX83398.1"/>
    <property type="molecule type" value="Genomic_DNA"/>
</dbReference>
<name>A0A1H3EZC0_9BACT</name>
<reference evidence="3" key="1">
    <citation type="submission" date="2016-10" db="EMBL/GenBank/DDBJ databases">
        <authorList>
            <person name="Varghese N."/>
            <person name="Submissions S."/>
        </authorList>
    </citation>
    <scope>NUCLEOTIDE SEQUENCE [LARGE SCALE GENOMIC DNA]</scope>
    <source>
        <strain evidence="3">CGMCC 1.8975</strain>
    </source>
</reference>
<feature type="transmembrane region" description="Helical" evidence="1">
    <location>
        <begin position="98"/>
        <end position="117"/>
    </location>
</feature>
<keyword evidence="1" id="KW-1133">Transmembrane helix</keyword>
<dbReference type="OrthoDB" id="9846421at2"/>
<evidence type="ECO:0000313" key="3">
    <source>
        <dbReference type="Proteomes" id="UP000199249"/>
    </source>
</evidence>
<sequence length="128" mass="13742">MLTSTPHKPAVLAGNLLFAAASLSIISFLMFRPLPTSVLSWVGWVTAFGFYLLIAYVVRRGDNGARTVLLMVVGAAVFNHLVDNGFTLPQLPSPPLRAAAWVLETLLLSGALALLYLRPRSELPVPSG</sequence>
<keyword evidence="3" id="KW-1185">Reference proteome</keyword>
<evidence type="ECO:0000313" key="2">
    <source>
        <dbReference type="EMBL" id="SDX83398.1"/>
    </source>
</evidence>
<proteinExistence type="predicted"/>
<dbReference type="RefSeq" id="WP_139255109.1">
    <property type="nucleotide sequence ID" value="NZ_FNOV01000003.1"/>
</dbReference>
<dbReference type="Proteomes" id="UP000199249">
    <property type="component" value="Unassembled WGS sequence"/>
</dbReference>
<protein>
    <submittedName>
        <fullName evidence="2">Uncharacterized protein</fullName>
    </submittedName>
</protein>
<gene>
    <name evidence="2" type="ORF">SAMN04488069_103345</name>
</gene>
<feature type="transmembrane region" description="Helical" evidence="1">
    <location>
        <begin position="38"/>
        <end position="58"/>
    </location>
</feature>
<dbReference type="STRING" id="651662.SAMN04488069_103345"/>
<feature type="transmembrane region" description="Helical" evidence="1">
    <location>
        <begin position="65"/>
        <end position="82"/>
    </location>
</feature>
<accession>A0A1H3EZC0</accession>
<dbReference type="AlphaFoldDB" id="A0A1H3EZC0"/>
<keyword evidence="1" id="KW-0812">Transmembrane</keyword>
<keyword evidence="1" id="KW-0472">Membrane</keyword>